<name>A0ACA9MK17_9GLOM</name>
<gene>
    <name evidence="1" type="ORF">SCALOS_LOCUS6618</name>
</gene>
<accession>A0ACA9MK17</accession>
<sequence length="46" mass="5512">NKYSTLNTGKTFLNWDSCKSFLQKWAKKQDFHVVKDQMYQENGVVR</sequence>
<comment type="caution">
    <text evidence="1">The sequence shown here is derived from an EMBL/GenBank/DDBJ whole genome shotgun (WGS) entry which is preliminary data.</text>
</comment>
<proteinExistence type="predicted"/>
<keyword evidence="2" id="KW-1185">Reference proteome</keyword>
<evidence type="ECO:0000313" key="2">
    <source>
        <dbReference type="Proteomes" id="UP000789860"/>
    </source>
</evidence>
<feature type="non-terminal residue" evidence="1">
    <location>
        <position position="1"/>
    </location>
</feature>
<organism evidence="1 2">
    <name type="scientific">Scutellospora calospora</name>
    <dbReference type="NCBI Taxonomy" id="85575"/>
    <lineage>
        <taxon>Eukaryota</taxon>
        <taxon>Fungi</taxon>
        <taxon>Fungi incertae sedis</taxon>
        <taxon>Mucoromycota</taxon>
        <taxon>Glomeromycotina</taxon>
        <taxon>Glomeromycetes</taxon>
        <taxon>Diversisporales</taxon>
        <taxon>Gigasporaceae</taxon>
        <taxon>Scutellospora</taxon>
    </lineage>
</organism>
<protein>
    <submittedName>
        <fullName evidence="1">6730_t:CDS:1</fullName>
    </submittedName>
</protein>
<reference evidence="1" key="1">
    <citation type="submission" date="2021-06" db="EMBL/GenBank/DDBJ databases">
        <authorList>
            <person name="Kallberg Y."/>
            <person name="Tangrot J."/>
            <person name="Rosling A."/>
        </authorList>
    </citation>
    <scope>NUCLEOTIDE SEQUENCE</scope>
    <source>
        <strain evidence="1">AU212A</strain>
    </source>
</reference>
<evidence type="ECO:0000313" key="1">
    <source>
        <dbReference type="EMBL" id="CAG8592177.1"/>
    </source>
</evidence>
<dbReference type="Proteomes" id="UP000789860">
    <property type="component" value="Unassembled WGS sequence"/>
</dbReference>
<dbReference type="EMBL" id="CAJVPM010013058">
    <property type="protein sequence ID" value="CAG8592177.1"/>
    <property type="molecule type" value="Genomic_DNA"/>
</dbReference>